<dbReference type="STRING" id="4577.A0A1D6IHV3"/>
<organism evidence="1">
    <name type="scientific">Zea mays</name>
    <name type="common">Maize</name>
    <dbReference type="NCBI Taxonomy" id="4577"/>
    <lineage>
        <taxon>Eukaryota</taxon>
        <taxon>Viridiplantae</taxon>
        <taxon>Streptophyta</taxon>
        <taxon>Embryophyta</taxon>
        <taxon>Tracheophyta</taxon>
        <taxon>Spermatophyta</taxon>
        <taxon>Magnoliopsida</taxon>
        <taxon>Liliopsida</taxon>
        <taxon>Poales</taxon>
        <taxon>Poaceae</taxon>
        <taxon>PACMAD clade</taxon>
        <taxon>Panicoideae</taxon>
        <taxon>Andropogonodae</taxon>
        <taxon>Andropogoneae</taxon>
        <taxon>Tripsacinae</taxon>
        <taxon>Zea</taxon>
    </lineage>
</organism>
<proteinExistence type="predicted"/>
<reference evidence="1" key="1">
    <citation type="submission" date="2015-12" db="EMBL/GenBank/DDBJ databases">
        <title>Update maize B73 reference genome by single molecule sequencing technologies.</title>
        <authorList>
            <consortium name="Maize Genome Sequencing Project"/>
            <person name="Ware D."/>
        </authorList>
    </citation>
    <scope>NUCLEOTIDE SEQUENCE [LARGE SCALE GENOMIC DNA]</scope>
    <source>
        <tissue evidence="1">Seedling</tissue>
    </source>
</reference>
<dbReference type="InParanoid" id="A0A1D6IHV3"/>
<gene>
    <name evidence="1" type="ORF">ZEAMMB73_Zm00001d021918</name>
</gene>
<evidence type="ECO:0000313" key="1">
    <source>
        <dbReference type="EMBL" id="ONM59068.1"/>
    </source>
</evidence>
<name>A0A1D6IHV3_MAIZE</name>
<dbReference type="AlphaFoldDB" id="A0A1D6IHV3"/>
<sequence length="79" mass="8960">MGRVMSAYLDRNHLRVQFDGLTCSMTFTRKMVLAVFGDLIILWMTKSLMDNIHGWGVLFDDRVGDGTVTVADVVFKEFA</sequence>
<protein>
    <submittedName>
        <fullName evidence="1">Mitochondrial fission protein ELM1</fullName>
    </submittedName>
</protein>
<dbReference type="ExpressionAtlas" id="A0A1D6IHV3">
    <property type="expression patterns" value="baseline and differential"/>
</dbReference>
<accession>A0A1D6IHV3</accession>
<dbReference type="EMBL" id="CM007650">
    <property type="protein sequence ID" value="ONM59068.1"/>
    <property type="molecule type" value="Genomic_DNA"/>
</dbReference>